<keyword evidence="2" id="KW-0132">Cell division</keyword>
<feature type="domain" description="Cyclin-like" evidence="6">
    <location>
        <begin position="85"/>
        <end position="173"/>
    </location>
</feature>
<keyword evidence="9" id="KW-1185">Reference proteome</keyword>
<reference evidence="9" key="1">
    <citation type="journal article" date="2019" name="Plant Biotechnol. J.">
        <title>Genome sequencing of the Australian wild diploid species Gossypium australe highlights disease resistance and delayed gland morphogenesis.</title>
        <authorList>
            <person name="Cai Y."/>
            <person name="Cai X."/>
            <person name="Wang Q."/>
            <person name="Wang P."/>
            <person name="Zhang Y."/>
            <person name="Cai C."/>
            <person name="Xu Y."/>
            <person name="Wang K."/>
            <person name="Zhou Z."/>
            <person name="Wang C."/>
            <person name="Geng S."/>
            <person name="Li B."/>
            <person name="Dong Q."/>
            <person name="Hou Y."/>
            <person name="Wang H."/>
            <person name="Ai P."/>
            <person name="Liu Z."/>
            <person name="Yi F."/>
            <person name="Sun M."/>
            <person name="An G."/>
            <person name="Cheng J."/>
            <person name="Zhang Y."/>
            <person name="Shi Q."/>
            <person name="Xie Y."/>
            <person name="Shi X."/>
            <person name="Chang Y."/>
            <person name="Huang F."/>
            <person name="Chen Y."/>
            <person name="Hong S."/>
            <person name="Mi L."/>
            <person name="Sun Q."/>
            <person name="Zhang L."/>
            <person name="Zhou B."/>
            <person name="Peng R."/>
            <person name="Zhang X."/>
            <person name="Liu F."/>
        </authorList>
    </citation>
    <scope>NUCLEOTIDE SEQUENCE [LARGE SCALE GENOMIC DNA]</scope>
    <source>
        <strain evidence="9">cv. PA1801</strain>
    </source>
</reference>
<evidence type="ECO:0000256" key="5">
    <source>
        <dbReference type="RuleBase" id="RU000383"/>
    </source>
</evidence>
<feature type="domain" description="Cyclin C-terminal" evidence="7">
    <location>
        <begin position="182"/>
        <end position="304"/>
    </location>
</feature>
<sequence length="337" mass="38483">MNRDLNTSFSSSNLLCQETQQEQEACFSETAKESHHYKSPCSDNEDDGEYIENLVQRETTTDVGFQINLFTTKTWLKSARFDAIQWIFNTRETFGFQVHTAYLSVTYFDRFIATRSIDVREGKMWAIPLLSIACLSLAAKMEEPKVPFLSEFHTKDYQFENKVIQRMELMVLTTLEWKMSSATPFCYLHYFIRKFHGDFETKGLIWKAIEFIIAIIKEMSLVDCRPSIIAAAAVLAALNGGLTRKAMEDKIGCISLWGSLQSEHIFSCYNMMVEIERRKCKTPKFAISPKYWSVNNAIGEVFCSDVSDGGGGGGIKRKLTFNHSSDQNSLSKKICRP</sequence>
<evidence type="ECO:0000259" key="6">
    <source>
        <dbReference type="SMART" id="SM00385"/>
    </source>
</evidence>
<organism evidence="8 9">
    <name type="scientific">Gossypium australe</name>
    <dbReference type="NCBI Taxonomy" id="47621"/>
    <lineage>
        <taxon>Eukaryota</taxon>
        <taxon>Viridiplantae</taxon>
        <taxon>Streptophyta</taxon>
        <taxon>Embryophyta</taxon>
        <taxon>Tracheophyta</taxon>
        <taxon>Spermatophyta</taxon>
        <taxon>Magnoliopsida</taxon>
        <taxon>eudicotyledons</taxon>
        <taxon>Gunneridae</taxon>
        <taxon>Pentapetalae</taxon>
        <taxon>rosids</taxon>
        <taxon>malvids</taxon>
        <taxon>Malvales</taxon>
        <taxon>Malvaceae</taxon>
        <taxon>Malvoideae</taxon>
        <taxon>Gossypium</taxon>
    </lineage>
</organism>
<dbReference type="PANTHER" id="PTHR10177">
    <property type="entry name" value="CYCLINS"/>
    <property type="match status" value="1"/>
</dbReference>
<dbReference type="GO" id="GO:0051301">
    <property type="term" value="P:cell division"/>
    <property type="evidence" value="ECO:0007669"/>
    <property type="project" value="UniProtKB-KW"/>
</dbReference>
<evidence type="ECO:0000259" key="7">
    <source>
        <dbReference type="SMART" id="SM01332"/>
    </source>
</evidence>
<dbReference type="SMART" id="SM00385">
    <property type="entry name" value="CYCLIN"/>
    <property type="match status" value="1"/>
</dbReference>
<comment type="caution">
    <text evidence="8">The sequence shown here is derived from an EMBL/GenBank/DDBJ whole genome shotgun (WGS) entry which is preliminary data.</text>
</comment>
<evidence type="ECO:0000256" key="1">
    <source>
        <dbReference type="ARBA" id="ARBA00009065"/>
    </source>
</evidence>
<dbReference type="CDD" id="cd20544">
    <property type="entry name" value="CYCLIN_AtCycD-like_rpt2"/>
    <property type="match status" value="1"/>
</dbReference>
<dbReference type="Pfam" id="PF00134">
    <property type="entry name" value="Cyclin_N"/>
    <property type="match status" value="1"/>
</dbReference>
<dbReference type="InterPro" id="IPR013763">
    <property type="entry name" value="Cyclin-like_dom"/>
</dbReference>
<dbReference type="SMART" id="SM01332">
    <property type="entry name" value="Cyclin_C"/>
    <property type="match status" value="1"/>
</dbReference>
<gene>
    <name evidence="8" type="ORF">EPI10_034249</name>
</gene>
<keyword evidence="4" id="KW-0131">Cell cycle</keyword>
<dbReference type="Pfam" id="PF02984">
    <property type="entry name" value="Cyclin_C"/>
    <property type="match status" value="1"/>
</dbReference>
<dbReference type="InterPro" id="IPR036915">
    <property type="entry name" value="Cyclin-like_sf"/>
</dbReference>
<dbReference type="InterPro" id="IPR006671">
    <property type="entry name" value="Cyclin_N"/>
</dbReference>
<dbReference type="Gene3D" id="1.10.472.10">
    <property type="entry name" value="Cyclin-like"/>
    <property type="match status" value="2"/>
</dbReference>
<dbReference type="PROSITE" id="PS00292">
    <property type="entry name" value="CYCLINS"/>
    <property type="match status" value="1"/>
</dbReference>
<dbReference type="FunFam" id="1.10.472.10:FF:000069">
    <property type="entry name" value="Cyclin-D5-1"/>
    <property type="match status" value="1"/>
</dbReference>
<comment type="similarity">
    <text evidence="1">Belongs to the cyclin family. Cyclin D subfamily.</text>
</comment>
<evidence type="ECO:0000256" key="4">
    <source>
        <dbReference type="ARBA" id="ARBA00023306"/>
    </source>
</evidence>
<dbReference type="SUPFAM" id="SSF47954">
    <property type="entry name" value="Cyclin-like"/>
    <property type="match status" value="2"/>
</dbReference>
<dbReference type="EMBL" id="SMMG02000081">
    <property type="protein sequence ID" value="KAA3451479.1"/>
    <property type="molecule type" value="Genomic_DNA"/>
</dbReference>
<evidence type="ECO:0000256" key="3">
    <source>
        <dbReference type="ARBA" id="ARBA00023127"/>
    </source>
</evidence>
<proteinExistence type="inferred from homology"/>
<dbReference type="CDD" id="cd20543">
    <property type="entry name" value="CYCLIN_AtCycD-like_rpt1"/>
    <property type="match status" value="1"/>
</dbReference>
<name>A0A5B6U0U4_9ROSI</name>
<dbReference type="AlphaFoldDB" id="A0A5B6U0U4"/>
<dbReference type="OrthoDB" id="306099at2759"/>
<protein>
    <submittedName>
        <fullName evidence="8">Cyclin-D5-1-like isoform X1</fullName>
    </submittedName>
</protein>
<evidence type="ECO:0000256" key="2">
    <source>
        <dbReference type="ARBA" id="ARBA00022618"/>
    </source>
</evidence>
<evidence type="ECO:0000313" key="9">
    <source>
        <dbReference type="Proteomes" id="UP000325315"/>
    </source>
</evidence>
<keyword evidence="3 5" id="KW-0195">Cyclin</keyword>
<dbReference type="InterPro" id="IPR004367">
    <property type="entry name" value="Cyclin_C-dom"/>
</dbReference>
<dbReference type="Proteomes" id="UP000325315">
    <property type="component" value="Unassembled WGS sequence"/>
</dbReference>
<dbReference type="InterPro" id="IPR039361">
    <property type="entry name" value="Cyclin"/>
</dbReference>
<dbReference type="InterPro" id="IPR048258">
    <property type="entry name" value="Cyclins_cyclin-box"/>
</dbReference>
<accession>A0A5B6U0U4</accession>
<evidence type="ECO:0000313" key="8">
    <source>
        <dbReference type="EMBL" id="KAA3451479.1"/>
    </source>
</evidence>